<sequence length="103" mass="11505">MPEFLMLGEHQIGILESTNVDHFWCYGRFKPGKNFGILAERLALLERAYFEAEAGSSSVDPDQLQDEINQLGLAVLSNGTAMQVQDFKLQGESYEYRVGTSDA</sequence>
<organism evidence="1 2">
    <name type="scientific">Hydrogenophaga taeniospiralis CCUG 15921</name>
    <dbReference type="NCBI Taxonomy" id="1281780"/>
    <lineage>
        <taxon>Bacteria</taxon>
        <taxon>Pseudomonadati</taxon>
        <taxon>Pseudomonadota</taxon>
        <taxon>Betaproteobacteria</taxon>
        <taxon>Burkholderiales</taxon>
        <taxon>Comamonadaceae</taxon>
        <taxon>Hydrogenophaga</taxon>
    </lineage>
</organism>
<dbReference type="AlphaFoldDB" id="A0A9X4NT43"/>
<name>A0A9X4NT43_9BURK</name>
<keyword evidence="2" id="KW-1185">Reference proteome</keyword>
<accession>A0A9X4NT43</accession>
<protein>
    <submittedName>
        <fullName evidence="1">Uncharacterized protein</fullName>
    </submittedName>
</protein>
<proteinExistence type="predicted"/>
<evidence type="ECO:0000313" key="1">
    <source>
        <dbReference type="EMBL" id="MDG5975624.1"/>
    </source>
</evidence>
<evidence type="ECO:0000313" key="2">
    <source>
        <dbReference type="Proteomes" id="UP001152876"/>
    </source>
</evidence>
<dbReference type="RefSeq" id="WP_068171380.1">
    <property type="nucleotide sequence ID" value="NZ_AOGK01000007.1"/>
</dbReference>
<reference evidence="1" key="1">
    <citation type="submission" date="2013-01" db="EMBL/GenBank/DDBJ databases">
        <title>Genome draft of Hydrogenophaga taeniospiralis 2K1.</title>
        <authorList>
            <person name="Gomila M."/>
            <person name="Lalucat J."/>
        </authorList>
    </citation>
    <scope>NUCLEOTIDE SEQUENCE</scope>
    <source>
        <strain evidence="1">CCUG 15921</strain>
    </source>
</reference>
<dbReference type="EMBL" id="AOGK01000007">
    <property type="protein sequence ID" value="MDG5975624.1"/>
    <property type="molecule type" value="Genomic_DNA"/>
</dbReference>
<gene>
    <name evidence="1" type="ORF">H010_10201</name>
</gene>
<dbReference type="Proteomes" id="UP001152876">
    <property type="component" value="Unassembled WGS sequence"/>
</dbReference>
<comment type="caution">
    <text evidence="1">The sequence shown here is derived from an EMBL/GenBank/DDBJ whole genome shotgun (WGS) entry which is preliminary data.</text>
</comment>